<evidence type="ECO:0000259" key="7">
    <source>
        <dbReference type="Pfam" id="PF01370"/>
    </source>
</evidence>
<evidence type="ECO:0000256" key="3">
    <source>
        <dbReference type="ARBA" id="ARBA00018569"/>
    </source>
</evidence>
<evidence type="ECO:0000256" key="4">
    <source>
        <dbReference type="ARBA" id="ARBA00031367"/>
    </source>
</evidence>
<evidence type="ECO:0000313" key="8">
    <source>
        <dbReference type="EMBL" id="MBL1076857.1"/>
    </source>
</evidence>
<evidence type="ECO:0000256" key="1">
    <source>
        <dbReference type="ARBA" id="ARBA00004947"/>
    </source>
</evidence>
<evidence type="ECO:0000256" key="2">
    <source>
        <dbReference type="ARBA" id="ARBA00007637"/>
    </source>
</evidence>
<evidence type="ECO:0000256" key="5">
    <source>
        <dbReference type="ARBA" id="ARBA00033067"/>
    </source>
</evidence>
<evidence type="ECO:0000313" key="9">
    <source>
        <dbReference type="Proteomes" id="UP000602198"/>
    </source>
</evidence>
<comment type="similarity">
    <text evidence="2">Belongs to the NAD(P)-dependent epimerase/dehydratase family.</text>
</comment>
<keyword evidence="9" id="KW-1185">Reference proteome</keyword>
<reference evidence="8 9" key="1">
    <citation type="submission" date="2021-01" db="EMBL/GenBank/DDBJ databases">
        <title>WGS of actinomycetes isolated from Thailand.</title>
        <authorList>
            <person name="Thawai C."/>
        </authorList>
    </citation>
    <scope>NUCLEOTIDE SEQUENCE [LARGE SCALE GENOMIC DNA]</scope>
    <source>
        <strain evidence="8 9">LPG 2</strain>
    </source>
</reference>
<dbReference type="PANTHER" id="PTHR43725:SF53">
    <property type="entry name" value="UDP-ARABINOSE 4-EPIMERASE 1"/>
    <property type="match status" value="1"/>
</dbReference>
<dbReference type="Gene3D" id="3.40.50.720">
    <property type="entry name" value="NAD(P)-binding Rossmann-like Domain"/>
    <property type="match status" value="1"/>
</dbReference>
<dbReference type="EMBL" id="JAERRJ010000008">
    <property type="protein sequence ID" value="MBL1076857.1"/>
    <property type="molecule type" value="Genomic_DNA"/>
</dbReference>
<sequence length="390" mass="40751">MSGGAATRPLARIGGTTGERRLPPQPAAGVRNTRRRSLVRVLLTGAAGFIGAHIHRKLRDAGHEVVGIDLMLAAAHGGEAEPPYGVERVDIRDPEGLDTCLRGVDAVCHQAAVVGAGVSAQDAPAYASHNDLGTAVLLAAMDRARCRHLVLASSMVVYGEGSYRNSLGAAAVPPSRRIADLDDGRFDHLDAAGQPLAWDPVDEDAPLRPRSLYAAGKLAQENYAAAWAFATGSTVTALRYHNVYGDHMPRDTPYSGVAAIFRSMLEAGESPRVFEDGCQARDFVHVSDVAAANLAALERPLDGFVPLNIASGQPITIGEVATVLAAAHGGKAPVVTGEYRAGDVRHIVASPERARRALDFTAAVAPAAGLADFASAPLRAVVGRGAPAWR</sequence>
<dbReference type="InterPro" id="IPR036291">
    <property type="entry name" value="NAD(P)-bd_dom_sf"/>
</dbReference>
<comment type="caution">
    <text evidence="8">The sequence shown here is derived from an EMBL/GenBank/DDBJ whole genome shotgun (WGS) entry which is preliminary data.</text>
</comment>
<comment type="pathway">
    <text evidence="1">Carbohydrate metabolism; galactose metabolism.</text>
</comment>
<feature type="domain" description="NAD-dependent epimerase/dehydratase" evidence="7">
    <location>
        <begin position="200"/>
        <end position="304"/>
    </location>
</feature>
<dbReference type="PANTHER" id="PTHR43725">
    <property type="entry name" value="UDP-GLUCOSE 4-EPIMERASE"/>
    <property type="match status" value="1"/>
</dbReference>
<dbReference type="Proteomes" id="UP000602198">
    <property type="component" value="Unassembled WGS sequence"/>
</dbReference>
<accession>A0ABS1M895</accession>
<evidence type="ECO:0000256" key="6">
    <source>
        <dbReference type="SAM" id="MobiDB-lite"/>
    </source>
</evidence>
<organism evidence="8 9">
    <name type="scientific">Nocardia acididurans</name>
    <dbReference type="NCBI Taxonomy" id="2802282"/>
    <lineage>
        <taxon>Bacteria</taxon>
        <taxon>Bacillati</taxon>
        <taxon>Actinomycetota</taxon>
        <taxon>Actinomycetes</taxon>
        <taxon>Mycobacteriales</taxon>
        <taxon>Nocardiaceae</taxon>
        <taxon>Nocardia</taxon>
    </lineage>
</organism>
<dbReference type="Pfam" id="PF01370">
    <property type="entry name" value="Epimerase"/>
    <property type="match status" value="2"/>
</dbReference>
<proteinExistence type="inferred from homology"/>
<feature type="region of interest" description="Disordered" evidence="6">
    <location>
        <begin position="1"/>
        <end position="33"/>
    </location>
</feature>
<dbReference type="InterPro" id="IPR001509">
    <property type="entry name" value="Epimerase_deHydtase"/>
</dbReference>
<feature type="domain" description="NAD-dependent epimerase/dehydratase" evidence="7">
    <location>
        <begin position="41"/>
        <end position="163"/>
    </location>
</feature>
<gene>
    <name evidence="8" type="ORF">JK358_20895</name>
</gene>
<name>A0ABS1M895_9NOCA</name>
<dbReference type="SUPFAM" id="SSF51735">
    <property type="entry name" value="NAD(P)-binding Rossmann-fold domains"/>
    <property type="match status" value="1"/>
</dbReference>
<protein>
    <recommendedName>
        <fullName evidence="3">UDP-glucose 4-epimerase</fullName>
    </recommendedName>
    <alternativeName>
        <fullName evidence="5">Galactowaldenase</fullName>
    </alternativeName>
    <alternativeName>
        <fullName evidence="4">UDP-galactose 4-epimerase</fullName>
    </alternativeName>
</protein>